<protein>
    <recommendedName>
        <fullName evidence="3">TniQ family protein</fullName>
    </recommendedName>
</protein>
<keyword evidence="2" id="KW-1185">Reference proteome</keyword>
<reference evidence="1 2" key="1">
    <citation type="submission" date="2020-02" db="EMBL/GenBank/DDBJ databases">
        <authorList>
            <person name="Kim M.K."/>
        </authorList>
    </citation>
    <scope>NUCLEOTIDE SEQUENCE [LARGE SCALE GENOMIC DNA]</scope>
    <source>
        <strain evidence="1 2">17J57-3</strain>
    </source>
</reference>
<sequence>MKAARILIDEPLHLAKGWSWRDDWAHGYDSIYGLLSKFAMLNALGAKDLATLFIRKDCGRKTVIVSAPAVDLRDSTLFDIENITQLMRLDTQHVQHAFLPHHLANGRRRFREMLCWCPQCAYAGFHSPAFQSDMVRACPVHNNPIRSCCPACGGVIPYQLKVAVFARPFCCPACQTDLAPALRDPKERGLISLPPPATWTLNLTSLCKYEDRTLPTWLDLNVRRGRKGLGKVIFASGNWLRPVDEYKVFLDSVWHALGEKRWKAQAGNVQLPLVVEINSRPPPAVELTPGLGKVRASEPAHTRKPVSEVKKTWDDRLLASYSIYGTVRRHLWRHLLRAHRSCMVTAARQLDWRLEGTRTIAICPVAEAFLRWRMHWEGIGTPSVLFGPVPIAPTGLSGWVSAQAPICPAKWTREAEQWVSDHMLGRSSLASFLELLEMATTNARTGQITWQSTTASARHVPYWAITGRDTPSEAVKLFCEAGNMPTLRELTASLSDTKDHRQAHAAALRQICDAKKATGAAPLVNKFHGSSSLMRPPIMKYARPSSIDNLR</sequence>
<proteinExistence type="predicted"/>
<dbReference type="AlphaFoldDB" id="A0A6B3SYU3"/>
<organism evidence="1 2">
    <name type="scientific">Noviherbaspirillum galbum</name>
    <dbReference type="NCBI Taxonomy" id="2709383"/>
    <lineage>
        <taxon>Bacteria</taxon>
        <taxon>Pseudomonadati</taxon>
        <taxon>Pseudomonadota</taxon>
        <taxon>Betaproteobacteria</taxon>
        <taxon>Burkholderiales</taxon>
        <taxon>Oxalobacteraceae</taxon>
        <taxon>Noviherbaspirillum</taxon>
    </lineage>
</organism>
<evidence type="ECO:0000313" key="2">
    <source>
        <dbReference type="Proteomes" id="UP000482155"/>
    </source>
</evidence>
<comment type="caution">
    <text evidence="1">The sequence shown here is derived from an EMBL/GenBank/DDBJ whole genome shotgun (WGS) entry which is preliminary data.</text>
</comment>
<accession>A0A6B3SYU3</accession>
<dbReference type="RefSeq" id="WP_163967155.1">
    <property type="nucleotide sequence ID" value="NZ_JAAIVB010000069.1"/>
</dbReference>
<dbReference type="EMBL" id="JAAIVB010000069">
    <property type="protein sequence ID" value="NEX63339.1"/>
    <property type="molecule type" value="Genomic_DNA"/>
</dbReference>
<dbReference type="Proteomes" id="UP000482155">
    <property type="component" value="Unassembled WGS sequence"/>
</dbReference>
<gene>
    <name evidence="1" type="ORF">G3574_19845</name>
</gene>
<name>A0A6B3SYU3_9BURK</name>
<evidence type="ECO:0000313" key="1">
    <source>
        <dbReference type="EMBL" id="NEX63339.1"/>
    </source>
</evidence>
<evidence type="ECO:0008006" key="3">
    <source>
        <dbReference type="Google" id="ProtNLM"/>
    </source>
</evidence>